<dbReference type="RefSeq" id="WP_380127853.1">
    <property type="nucleotide sequence ID" value="NZ_JBHSIU010000116.1"/>
</dbReference>
<organism evidence="1 2">
    <name type="scientific">Dactylosporangium cerinum</name>
    <dbReference type="NCBI Taxonomy" id="1434730"/>
    <lineage>
        <taxon>Bacteria</taxon>
        <taxon>Bacillati</taxon>
        <taxon>Actinomycetota</taxon>
        <taxon>Actinomycetes</taxon>
        <taxon>Micromonosporales</taxon>
        <taxon>Micromonosporaceae</taxon>
        <taxon>Dactylosporangium</taxon>
    </lineage>
</organism>
<accession>A0ABV9WG16</accession>
<dbReference type="EMBL" id="JBHSIU010000116">
    <property type="protein sequence ID" value="MFC5007207.1"/>
    <property type="molecule type" value="Genomic_DNA"/>
</dbReference>
<name>A0ABV9WG16_9ACTN</name>
<proteinExistence type="predicted"/>
<sequence>MLTTAMRTHQRPSADAPVPDDVVDVMLWRLAFDVAVEHQRDSTGNCTNLRCAGQFGACEPMRHAQHALAAARRPPALRTGTTPPVAAPPAAVHRPAALAVGRAVVARSNSRFTGWFTHTAAATVNRWRDHRLPKRTPGAAIAVA</sequence>
<protein>
    <submittedName>
        <fullName evidence="1">Uncharacterized protein</fullName>
    </submittedName>
</protein>
<evidence type="ECO:0000313" key="2">
    <source>
        <dbReference type="Proteomes" id="UP001595912"/>
    </source>
</evidence>
<dbReference type="Proteomes" id="UP001595912">
    <property type="component" value="Unassembled WGS sequence"/>
</dbReference>
<reference evidence="2" key="1">
    <citation type="journal article" date="2019" name="Int. J. Syst. Evol. Microbiol.">
        <title>The Global Catalogue of Microorganisms (GCM) 10K type strain sequencing project: providing services to taxonomists for standard genome sequencing and annotation.</title>
        <authorList>
            <consortium name="The Broad Institute Genomics Platform"/>
            <consortium name="The Broad Institute Genome Sequencing Center for Infectious Disease"/>
            <person name="Wu L."/>
            <person name="Ma J."/>
        </authorList>
    </citation>
    <scope>NUCLEOTIDE SEQUENCE [LARGE SCALE GENOMIC DNA]</scope>
    <source>
        <strain evidence="2">CGMCC 4.7152</strain>
    </source>
</reference>
<comment type="caution">
    <text evidence="1">The sequence shown here is derived from an EMBL/GenBank/DDBJ whole genome shotgun (WGS) entry which is preliminary data.</text>
</comment>
<gene>
    <name evidence="1" type="ORF">ACFPIJ_56550</name>
</gene>
<evidence type="ECO:0000313" key="1">
    <source>
        <dbReference type="EMBL" id="MFC5007207.1"/>
    </source>
</evidence>
<keyword evidence="2" id="KW-1185">Reference proteome</keyword>